<dbReference type="Gene3D" id="3.40.50.150">
    <property type="entry name" value="Vaccinia Virus protein VP39"/>
    <property type="match status" value="1"/>
</dbReference>
<dbReference type="PROSITE" id="PS01184">
    <property type="entry name" value="UBIE_2"/>
    <property type="match status" value="1"/>
</dbReference>
<comment type="function">
    <text evidence="5">Methyltransferase required for the conversion of demethylmenaquinol (DMKH2) to menaquinol (MKH2).</text>
</comment>
<comment type="caution">
    <text evidence="5">Lacks conserved residue(s) required for the propagation of feature annotation.</text>
</comment>
<keyword evidence="3 5" id="KW-0808">Transferase</keyword>
<feature type="binding site" evidence="5">
    <location>
        <begin position="122"/>
        <end position="123"/>
    </location>
    <ligand>
        <name>S-adenosyl-L-methionine</name>
        <dbReference type="ChEBI" id="CHEBI:59789"/>
    </ligand>
</feature>
<dbReference type="Proteomes" id="UP001500067">
    <property type="component" value="Unassembled WGS sequence"/>
</dbReference>
<feature type="binding site" evidence="5">
    <location>
        <position position="75"/>
    </location>
    <ligand>
        <name>S-adenosyl-L-methionine</name>
        <dbReference type="ChEBI" id="CHEBI:59789"/>
    </ligand>
</feature>
<dbReference type="InterPro" id="IPR029063">
    <property type="entry name" value="SAM-dependent_MTases_sf"/>
</dbReference>
<reference evidence="7" key="1">
    <citation type="journal article" date="2019" name="Int. J. Syst. Evol. Microbiol.">
        <title>The Global Catalogue of Microorganisms (GCM) 10K type strain sequencing project: providing services to taxonomists for standard genome sequencing and annotation.</title>
        <authorList>
            <consortium name="The Broad Institute Genomics Platform"/>
            <consortium name="The Broad Institute Genome Sequencing Center for Infectious Disease"/>
            <person name="Wu L."/>
            <person name="Ma J."/>
        </authorList>
    </citation>
    <scope>NUCLEOTIDE SEQUENCE [LARGE SCALE GENOMIC DNA]</scope>
    <source>
        <strain evidence="7">JCM 32105</strain>
    </source>
</reference>
<name>A0ABP8N6N4_9BACT</name>
<evidence type="ECO:0000256" key="3">
    <source>
        <dbReference type="ARBA" id="ARBA00022679"/>
    </source>
</evidence>
<keyword evidence="2 5" id="KW-0489">Methyltransferase</keyword>
<evidence type="ECO:0000256" key="4">
    <source>
        <dbReference type="ARBA" id="ARBA00022691"/>
    </source>
</evidence>
<comment type="caution">
    <text evidence="6">The sequence shown here is derived from an EMBL/GenBank/DDBJ whole genome shotgun (WGS) entry which is preliminary data.</text>
</comment>
<dbReference type="SUPFAM" id="SSF53335">
    <property type="entry name" value="S-adenosyl-L-methionine-dependent methyltransferases"/>
    <property type="match status" value="1"/>
</dbReference>
<evidence type="ECO:0000256" key="1">
    <source>
        <dbReference type="ARBA" id="ARBA00022428"/>
    </source>
</evidence>
<dbReference type="NCBIfam" id="NF001244">
    <property type="entry name" value="PRK00216.1-5"/>
    <property type="match status" value="1"/>
</dbReference>
<organism evidence="6 7">
    <name type="scientific">Nemorincola caseinilytica</name>
    <dbReference type="NCBI Taxonomy" id="2054315"/>
    <lineage>
        <taxon>Bacteria</taxon>
        <taxon>Pseudomonadati</taxon>
        <taxon>Bacteroidota</taxon>
        <taxon>Chitinophagia</taxon>
        <taxon>Chitinophagales</taxon>
        <taxon>Chitinophagaceae</taxon>
        <taxon>Nemorincola</taxon>
    </lineage>
</organism>
<sequence length="249" mass="27129">MQTTSDREQAVVMPNAASAQSKKEQVAEMFNNIAGKYDLLNHLLSLGIDKTWRKKAIAVVSAIKPAAILDIATGTGDLAIAAARATDAHVTGLDIAVQMLDHGRKKISELGLDKCIAMQQGDSEALPFEANSFDAVMCAYGVRNFENLEAGLREMQRVMRPGGQLAILEFSSPTAFPVKQLYGMYFKYVLPAIGRMVSKHSRAYTYLPESVQAFPDGQRFCDILTKCGFSKANARPLTLGVTTLYTATK</sequence>
<keyword evidence="1 5" id="KW-0474">Menaquinone biosynthesis</keyword>
<feature type="binding site" evidence="5">
    <location>
        <position position="94"/>
    </location>
    <ligand>
        <name>S-adenosyl-L-methionine</name>
        <dbReference type="ChEBI" id="CHEBI:59789"/>
    </ligand>
</feature>
<proteinExistence type="inferred from homology"/>
<dbReference type="PANTHER" id="PTHR43591">
    <property type="entry name" value="METHYLTRANSFERASE"/>
    <property type="match status" value="1"/>
</dbReference>
<dbReference type="NCBIfam" id="TIGR01934">
    <property type="entry name" value="MenG_MenH_UbiE"/>
    <property type="match status" value="1"/>
</dbReference>
<dbReference type="EC" id="2.1.1.163" evidence="5"/>
<dbReference type="InterPro" id="IPR004033">
    <property type="entry name" value="UbiE/COQ5_MeTrFase"/>
</dbReference>
<comment type="similarity">
    <text evidence="5">Belongs to the class I-like SAM-binding methyltransferase superfamily. MenG/UbiE family.</text>
</comment>
<dbReference type="GO" id="GO:0032259">
    <property type="term" value="P:methylation"/>
    <property type="evidence" value="ECO:0007669"/>
    <property type="project" value="UniProtKB-KW"/>
</dbReference>
<dbReference type="GO" id="GO:0008168">
    <property type="term" value="F:methyltransferase activity"/>
    <property type="evidence" value="ECO:0007669"/>
    <property type="project" value="UniProtKB-KW"/>
</dbReference>
<keyword evidence="7" id="KW-1185">Reference proteome</keyword>
<dbReference type="PANTHER" id="PTHR43591:SF24">
    <property type="entry name" value="2-METHOXY-6-POLYPRENYL-1,4-BENZOQUINOL METHYLASE, MITOCHONDRIAL"/>
    <property type="match status" value="1"/>
</dbReference>
<protein>
    <recommendedName>
        <fullName evidence="5">Demethylmenaquinone methyltransferase</fullName>
        <ecNumber evidence="5">2.1.1.163</ecNumber>
    </recommendedName>
</protein>
<comment type="pathway">
    <text evidence="5">Quinol/quinone metabolism; menaquinone biosynthesis; menaquinol from 1,4-dihydroxy-2-naphthoate: step 2/2.</text>
</comment>
<evidence type="ECO:0000256" key="5">
    <source>
        <dbReference type="HAMAP-Rule" id="MF_01813"/>
    </source>
</evidence>
<dbReference type="HAMAP" id="MF_01813">
    <property type="entry name" value="MenG_UbiE_methyltr"/>
    <property type="match status" value="1"/>
</dbReference>
<dbReference type="RefSeq" id="WP_345077447.1">
    <property type="nucleotide sequence ID" value="NZ_BAABFA010000004.1"/>
</dbReference>
<dbReference type="InterPro" id="IPR023576">
    <property type="entry name" value="UbiE/COQ5_MeTrFase_CS"/>
</dbReference>
<dbReference type="PROSITE" id="PS01183">
    <property type="entry name" value="UBIE_1"/>
    <property type="match status" value="1"/>
</dbReference>
<accession>A0ABP8N6N4</accession>
<evidence type="ECO:0000313" key="6">
    <source>
        <dbReference type="EMBL" id="GAA4460394.1"/>
    </source>
</evidence>
<dbReference type="EMBL" id="BAABFA010000004">
    <property type="protein sequence ID" value="GAA4460394.1"/>
    <property type="molecule type" value="Genomic_DNA"/>
</dbReference>
<comment type="catalytic activity">
    <reaction evidence="5">
        <text>a 2-demethylmenaquinol + S-adenosyl-L-methionine = a menaquinol + S-adenosyl-L-homocysteine + H(+)</text>
        <dbReference type="Rhea" id="RHEA:42640"/>
        <dbReference type="Rhea" id="RHEA-COMP:9539"/>
        <dbReference type="Rhea" id="RHEA-COMP:9563"/>
        <dbReference type="ChEBI" id="CHEBI:15378"/>
        <dbReference type="ChEBI" id="CHEBI:18151"/>
        <dbReference type="ChEBI" id="CHEBI:55437"/>
        <dbReference type="ChEBI" id="CHEBI:57856"/>
        <dbReference type="ChEBI" id="CHEBI:59789"/>
        <dbReference type="EC" id="2.1.1.163"/>
    </reaction>
</comment>
<dbReference type="PROSITE" id="PS51608">
    <property type="entry name" value="SAM_MT_UBIE"/>
    <property type="match status" value="1"/>
</dbReference>
<evidence type="ECO:0000313" key="7">
    <source>
        <dbReference type="Proteomes" id="UP001500067"/>
    </source>
</evidence>
<dbReference type="CDD" id="cd02440">
    <property type="entry name" value="AdoMet_MTases"/>
    <property type="match status" value="1"/>
</dbReference>
<evidence type="ECO:0000256" key="2">
    <source>
        <dbReference type="ARBA" id="ARBA00022603"/>
    </source>
</evidence>
<keyword evidence="4 5" id="KW-0949">S-adenosyl-L-methionine</keyword>
<dbReference type="Pfam" id="PF01209">
    <property type="entry name" value="Ubie_methyltran"/>
    <property type="match status" value="1"/>
</dbReference>
<gene>
    <name evidence="6" type="primary">ubiE</name>
    <name evidence="5" type="synonym">menG</name>
    <name evidence="6" type="ORF">GCM10023093_02940</name>
</gene>